<comment type="caution">
    <text evidence="1">The sequence shown here is derived from an EMBL/GenBank/DDBJ whole genome shotgun (WGS) entry which is preliminary data.</text>
</comment>
<evidence type="ECO:0000313" key="2">
    <source>
        <dbReference type="Proteomes" id="UP001163321"/>
    </source>
</evidence>
<organism evidence="1 2">
    <name type="scientific">Peronosclerospora sorghi</name>
    <dbReference type="NCBI Taxonomy" id="230839"/>
    <lineage>
        <taxon>Eukaryota</taxon>
        <taxon>Sar</taxon>
        <taxon>Stramenopiles</taxon>
        <taxon>Oomycota</taxon>
        <taxon>Peronosporomycetes</taxon>
        <taxon>Peronosporales</taxon>
        <taxon>Peronosporaceae</taxon>
        <taxon>Peronosclerospora</taxon>
    </lineage>
</organism>
<dbReference type="EMBL" id="CM047587">
    <property type="protein sequence ID" value="KAI9906433.1"/>
    <property type="molecule type" value="Genomic_DNA"/>
</dbReference>
<evidence type="ECO:0000313" key="1">
    <source>
        <dbReference type="EMBL" id="KAI9906433.1"/>
    </source>
</evidence>
<name>A0ACC0VKP7_9STRA</name>
<reference evidence="1 2" key="1">
    <citation type="journal article" date="2022" name="bioRxiv">
        <title>The genome of the oomycete Peronosclerospora sorghi, a cosmopolitan pathogen of maize and sorghum, is inflated with dispersed pseudogenes.</title>
        <authorList>
            <person name="Fletcher K."/>
            <person name="Martin F."/>
            <person name="Isakeit T."/>
            <person name="Cavanaugh K."/>
            <person name="Magill C."/>
            <person name="Michelmore R."/>
        </authorList>
    </citation>
    <scope>NUCLEOTIDE SEQUENCE [LARGE SCALE GENOMIC DNA]</scope>
    <source>
        <strain evidence="1">P6</strain>
    </source>
</reference>
<dbReference type="Proteomes" id="UP001163321">
    <property type="component" value="Chromosome 8"/>
</dbReference>
<sequence length="727" mass="79703">MWMKVEITATGTLTSVACVSLACFTKLDATWGSYVSLKCCGAHRARIYRLEIDEKMSDEGIRVDHWPSWCKTLQVQGHVNVTCIAPLDVPVVQYLALAPADDRHPKLALSFVKRLLRNRILTGRADTVALQCDGLDYGEWRYNAYFRGCTKDGKCQVMTFGGGIVTSETMVLMFPSATSLFTTRSNGKRTYEPVGTHARGFREMVAMAIRMTSSYRTRDAFVTYSFLLHAPSGAGKTTLVEQSAEELGANLLVLDAGVLASPQLRLEDFFSAALRIQPCVLLLEDLELLFSTTLDETKYKLVCRLVNCIENIRKPQLLFHHKASLVRIAIVGTVTVLNALHSKVRQVFAQEVILDVSDLHATEKLGVPDTRWTVELLASLLPSSCKLRLEFLTSLAVRYGQRASKVVAIAQEICRQLSREDSQTLSTESFEAKIAAAAREIASSSNGIDSITCSVPDVSWEDIGGLESVKQYLQEMVVWPLERPEVFCRMGISPPTGIVLHGPPGTGKTMLAKAAAKASGCNFINLVASDLMKGEVGESEKAITRIFDTARALSPCMVFIDEFQSLFGTRSTAGQTTSRMISQLLMELDALKVVSGKNDLATTNDMGNGRIFVLVATNALSAIDPAFLQPGRFENVAFVGLPNVNERKAILEIQRNKMPWNHDVDITQLVEVTDGVNAASMIALCQSAAIQAMQRIPSDAPSEEQCIAMVDFVAALADMNVAVKSYR</sequence>
<gene>
    <name evidence="1" type="ORF">PsorP6_004498</name>
</gene>
<accession>A0ACC0VKP7</accession>
<keyword evidence="2" id="KW-1185">Reference proteome</keyword>
<protein>
    <submittedName>
        <fullName evidence="1">Uncharacterized protein</fullName>
    </submittedName>
</protein>
<proteinExistence type="predicted"/>